<dbReference type="InterPro" id="IPR053201">
    <property type="entry name" value="Flavunoidine_N-MTase"/>
</dbReference>
<dbReference type="Proteomes" id="UP000753802">
    <property type="component" value="Unassembled WGS sequence"/>
</dbReference>
<evidence type="ECO:0000313" key="2">
    <source>
        <dbReference type="EMBL" id="NCI52126.1"/>
    </source>
</evidence>
<name>A0ABW9ZY79_9BACT</name>
<dbReference type="PANTHER" id="PTHR12350">
    <property type="entry name" value="HISTONE-LYSINE N-METHYLTRANSFERASE-RELATED"/>
    <property type="match status" value="1"/>
</dbReference>
<evidence type="ECO:0000259" key="1">
    <source>
        <dbReference type="PROSITE" id="PS50280"/>
    </source>
</evidence>
<reference evidence="2 3" key="1">
    <citation type="submission" date="2020-01" db="EMBL/GenBank/DDBJ databases">
        <title>Genome analysis.</title>
        <authorList>
            <person name="Wu S."/>
            <person name="Wang G."/>
        </authorList>
    </citation>
    <scope>NUCLEOTIDE SEQUENCE [LARGE SCALE GENOMIC DNA]</scope>
    <source>
        <strain evidence="2 3">SYL130</strain>
    </source>
</reference>
<dbReference type="EMBL" id="JAACJS010000015">
    <property type="protein sequence ID" value="NCI52126.1"/>
    <property type="molecule type" value="Genomic_DNA"/>
</dbReference>
<dbReference type="Pfam" id="PF00856">
    <property type="entry name" value="SET"/>
    <property type="match status" value="1"/>
</dbReference>
<comment type="caution">
    <text evidence="2">The sequence shown here is derived from an EMBL/GenBank/DDBJ whole genome shotgun (WGS) entry which is preliminary data.</text>
</comment>
<dbReference type="PANTHER" id="PTHR12350:SF19">
    <property type="entry name" value="SET DOMAIN-CONTAINING PROTEIN"/>
    <property type="match status" value="1"/>
</dbReference>
<dbReference type="SUPFAM" id="SSF82199">
    <property type="entry name" value="SET domain"/>
    <property type="match status" value="1"/>
</dbReference>
<dbReference type="Gene3D" id="2.170.270.10">
    <property type="entry name" value="SET domain"/>
    <property type="match status" value="1"/>
</dbReference>
<evidence type="ECO:0000313" key="3">
    <source>
        <dbReference type="Proteomes" id="UP000753802"/>
    </source>
</evidence>
<proteinExistence type="predicted"/>
<dbReference type="PROSITE" id="PS50280">
    <property type="entry name" value="SET"/>
    <property type="match status" value="1"/>
</dbReference>
<sequence length="165" mass="18679">MISAVTSAYRMVSKHGFAEIMQNSVTGEKSLHAAAFFDAGDVVTGFIADRILDVPTYLTVQTGTSKHITLLPDFLQFVNHSCDPNVFFDTTHMELVALKEIQPGDELVFFYPSSEWEMTQPFECLCGSTRCLHRVQGAAFLSEEEAMRYRLTDFIREQLLNRKTI</sequence>
<organism evidence="2 3">
    <name type="scientific">Sediminibacterium roseum</name>
    <dbReference type="NCBI Taxonomy" id="1978412"/>
    <lineage>
        <taxon>Bacteria</taxon>
        <taxon>Pseudomonadati</taxon>
        <taxon>Bacteroidota</taxon>
        <taxon>Chitinophagia</taxon>
        <taxon>Chitinophagales</taxon>
        <taxon>Chitinophagaceae</taxon>
        <taxon>Sediminibacterium</taxon>
    </lineage>
</organism>
<accession>A0ABW9ZY79</accession>
<feature type="domain" description="SET" evidence="1">
    <location>
        <begin position="13"/>
        <end position="112"/>
    </location>
</feature>
<protein>
    <submittedName>
        <fullName evidence="2">SET domain-containing protein</fullName>
    </submittedName>
</protein>
<keyword evidence="3" id="KW-1185">Reference proteome</keyword>
<dbReference type="InterPro" id="IPR046341">
    <property type="entry name" value="SET_dom_sf"/>
</dbReference>
<gene>
    <name evidence="2" type="ORF">GWC95_19535</name>
</gene>
<dbReference type="RefSeq" id="WP_161820383.1">
    <property type="nucleotide sequence ID" value="NZ_JAACJS010000015.1"/>
</dbReference>
<dbReference type="InterPro" id="IPR001214">
    <property type="entry name" value="SET_dom"/>
</dbReference>